<dbReference type="GO" id="GO:0033499">
    <property type="term" value="P:galactose catabolic process via UDP-galactose, Leloir pathway"/>
    <property type="evidence" value="ECO:0007669"/>
    <property type="project" value="TreeGrafter"/>
</dbReference>
<accession>A0A8B9NXI8</accession>
<dbReference type="GO" id="GO:0005737">
    <property type="term" value="C:cytoplasm"/>
    <property type="evidence" value="ECO:0007669"/>
    <property type="project" value="TreeGrafter"/>
</dbReference>
<keyword evidence="2" id="KW-0548">Nucleotidyltransferase</keyword>
<dbReference type="InterPro" id="IPR036265">
    <property type="entry name" value="HIT-like_sf"/>
</dbReference>
<dbReference type="InterPro" id="IPR001937">
    <property type="entry name" value="GalP_UDPtransf1"/>
</dbReference>
<reference evidence="6" key="2">
    <citation type="submission" date="2025-09" db="UniProtKB">
        <authorList>
            <consortium name="Ensembl"/>
        </authorList>
    </citation>
    <scope>IDENTIFICATION</scope>
</reference>
<feature type="domain" description="Galactose-1-phosphate uridyl transferase N-terminal" evidence="5">
    <location>
        <begin position="64"/>
        <end position="134"/>
    </location>
</feature>
<reference evidence="6" key="1">
    <citation type="submission" date="2025-08" db="UniProtKB">
        <authorList>
            <consortium name="Ensembl"/>
        </authorList>
    </citation>
    <scope>IDENTIFICATION</scope>
</reference>
<dbReference type="AlphaFoldDB" id="A0A8B9NXI8"/>
<protein>
    <recommendedName>
        <fullName evidence="5">Galactose-1-phosphate uridyl transferase N-terminal domain-containing protein</fullName>
    </recommendedName>
</protein>
<dbReference type="InterPro" id="IPR005849">
    <property type="entry name" value="GalP_Utransf_N"/>
</dbReference>
<feature type="region of interest" description="Disordered" evidence="4">
    <location>
        <begin position="1"/>
        <end position="27"/>
    </location>
</feature>
<name>A0A8B9NXI8_9AVES</name>
<dbReference type="PANTHER" id="PTHR11943">
    <property type="entry name" value="GALACTOSE-1-PHOSPHATE URIDYLYLTRANSFERASE"/>
    <property type="match status" value="1"/>
</dbReference>
<keyword evidence="3" id="KW-0119">Carbohydrate metabolism</keyword>
<keyword evidence="1" id="KW-0808">Transferase</keyword>
<dbReference type="SUPFAM" id="SSF54197">
    <property type="entry name" value="HIT-like"/>
    <property type="match status" value="1"/>
</dbReference>
<dbReference type="Ensembl" id="ENSANIT00000026080.1">
    <property type="protein sequence ID" value="ENSANIP00000025242.1"/>
    <property type="gene ID" value="ENSANIG00000017032.1"/>
</dbReference>
<evidence type="ECO:0000256" key="4">
    <source>
        <dbReference type="SAM" id="MobiDB-lite"/>
    </source>
</evidence>
<organism evidence="6 7">
    <name type="scientific">Accipiter nisus</name>
    <name type="common">Eurasian sparrowhawk</name>
    <dbReference type="NCBI Taxonomy" id="211598"/>
    <lineage>
        <taxon>Eukaryota</taxon>
        <taxon>Metazoa</taxon>
        <taxon>Chordata</taxon>
        <taxon>Craniata</taxon>
        <taxon>Vertebrata</taxon>
        <taxon>Euteleostomi</taxon>
        <taxon>Archelosauria</taxon>
        <taxon>Archosauria</taxon>
        <taxon>Dinosauria</taxon>
        <taxon>Saurischia</taxon>
        <taxon>Theropoda</taxon>
        <taxon>Coelurosauria</taxon>
        <taxon>Aves</taxon>
        <taxon>Neognathae</taxon>
        <taxon>Neoaves</taxon>
        <taxon>Telluraves</taxon>
        <taxon>Accipitrimorphae</taxon>
        <taxon>Accipitriformes</taxon>
        <taxon>Accipitridae</taxon>
        <taxon>Accipitrinae</taxon>
        <taxon>Accipiter</taxon>
    </lineage>
</organism>
<evidence type="ECO:0000256" key="1">
    <source>
        <dbReference type="ARBA" id="ARBA00022679"/>
    </source>
</evidence>
<dbReference type="PANTHER" id="PTHR11943:SF1">
    <property type="entry name" value="GALACTOSE-1-PHOSPHATE URIDYLYLTRANSFERASE"/>
    <property type="match status" value="1"/>
</dbReference>
<proteinExistence type="predicted"/>
<evidence type="ECO:0000313" key="6">
    <source>
        <dbReference type="Ensembl" id="ENSANIP00000025242.1"/>
    </source>
</evidence>
<dbReference type="GO" id="GO:0008270">
    <property type="term" value="F:zinc ion binding"/>
    <property type="evidence" value="ECO:0007669"/>
    <property type="project" value="InterPro"/>
</dbReference>
<evidence type="ECO:0000256" key="2">
    <source>
        <dbReference type="ARBA" id="ARBA00022695"/>
    </source>
</evidence>
<dbReference type="Gene3D" id="3.30.428.10">
    <property type="entry name" value="HIT-like"/>
    <property type="match status" value="1"/>
</dbReference>
<dbReference type="GO" id="GO:0008108">
    <property type="term" value="F:UDP-glucose:hexose-1-phosphate uridylyltransferase activity"/>
    <property type="evidence" value="ECO:0007669"/>
    <property type="project" value="InterPro"/>
</dbReference>
<dbReference type="Proteomes" id="UP000694541">
    <property type="component" value="Unplaced"/>
</dbReference>
<keyword evidence="7" id="KW-1185">Reference proteome</keyword>
<evidence type="ECO:0000256" key="3">
    <source>
        <dbReference type="ARBA" id="ARBA00023277"/>
    </source>
</evidence>
<evidence type="ECO:0000313" key="7">
    <source>
        <dbReference type="Proteomes" id="UP000694541"/>
    </source>
</evidence>
<evidence type="ECO:0000259" key="5">
    <source>
        <dbReference type="Pfam" id="PF01087"/>
    </source>
</evidence>
<dbReference type="Pfam" id="PF01087">
    <property type="entry name" value="GalP_UDP_transf"/>
    <property type="match status" value="1"/>
</dbReference>
<sequence length="341" mass="37268">PPRTGTGRKGSASRVPPSLMPRSSLPTEQHQHARYNLLRDGWVLVLAHWVPPGTQGTFVFPVLQPDQGHMGKVMCFHPRLDLTLPLVFPAEIWAAINTWAELLAKLGASYPWVQIFENKGVMMGCSNPYPHCQVSSFILNEVRLEDQTQQQHLSQHSMPMLLEYAEQEACWKVSTWLSSLPWELDVCWGGPPSPQKQSPWGVGAVCVPIEHSVPQEWLGVENVDWLCHTGPPDPSRSCCCPAATSAASRTSVSGSTPCQPLSHVLWAQPSLGGSSAAASLVPESPCPPGVQGCLGLAWGGWAPLLCQGRSCVSRCRLYWWGDCHPFWGDEACGAPYFWGAG</sequence>